<keyword evidence="1" id="KW-0436">Ligase</keyword>
<evidence type="ECO:0000313" key="1">
    <source>
        <dbReference type="EMBL" id="SFV80025.1"/>
    </source>
</evidence>
<dbReference type="AlphaFoldDB" id="A0A1W1DFC2"/>
<dbReference type="GO" id="GO:0004066">
    <property type="term" value="F:asparagine synthase (glutamine-hydrolyzing) activity"/>
    <property type="evidence" value="ECO:0007669"/>
    <property type="project" value="UniProtKB-EC"/>
</dbReference>
<gene>
    <name evidence="1" type="ORF">MNB_SUP05-13-300</name>
</gene>
<accession>A0A1W1DFC2</accession>
<protein>
    <submittedName>
        <fullName evidence="1">Asparagine synthetase [glutamine-hydrolyzing]</fullName>
        <ecNumber evidence="1">6.3.5.4</ecNumber>
    </submittedName>
</protein>
<dbReference type="EMBL" id="FPHU01000033">
    <property type="protein sequence ID" value="SFV80025.1"/>
    <property type="molecule type" value="Genomic_DNA"/>
</dbReference>
<sequence length="42" mass="5007">MFNQDFVQKVIHSPQDYMTALNGSRLWHLALLEYWLQINIDG</sequence>
<proteinExistence type="predicted"/>
<name>A0A1W1DFC2_9ZZZZ</name>
<reference evidence="1" key="1">
    <citation type="submission" date="2016-10" db="EMBL/GenBank/DDBJ databases">
        <authorList>
            <person name="de Groot N.N."/>
        </authorList>
    </citation>
    <scope>NUCLEOTIDE SEQUENCE</scope>
</reference>
<organism evidence="1">
    <name type="scientific">hydrothermal vent metagenome</name>
    <dbReference type="NCBI Taxonomy" id="652676"/>
    <lineage>
        <taxon>unclassified sequences</taxon>
        <taxon>metagenomes</taxon>
        <taxon>ecological metagenomes</taxon>
    </lineage>
</organism>
<dbReference type="EC" id="6.3.5.4" evidence="1"/>